<accession>A0A382BU55</accession>
<evidence type="ECO:0000313" key="1">
    <source>
        <dbReference type="EMBL" id="SVB17139.1"/>
    </source>
</evidence>
<dbReference type="AlphaFoldDB" id="A0A382BU55"/>
<feature type="non-terminal residue" evidence="1">
    <location>
        <position position="39"/>
    </location>
</feature>
<name>A0A382BU55_9ZZZZ</name>
<reference evidence="1" key="1">
    <citation type="submission" date="2018-05" db="EMBL/GenBank/DDBJ databases">
        <authorList>
            <person name="Lanie J.A."/>
            <person name="Ng W.-L."/>
            <person name="Kazmierczak K.M."/>
            <person name="Andrzejewski T.M."/>
            <person name="Davidsen T.M."/>
            <person name="Wayne K.J."/>
            <person name="Tettelin H."/>
            <person name="Glass J.I."/>
            <person name="Rusch D."/>
            <person name="Podicherti R."/>
            <person name="Tsui H.-C.T."/>
            <person name="Winkler M.E."/>
        </authorList>
    </citation>
    <scope>NUCLEOTIDE SEQUENCE</scope>
</reference>
<proteinExistence type="predicted"/>
<protein>
    <submittedName>
        <fullName evidence="1">Uncharacterized protein</fullName>
    </submittedName>
</protein>
<dbReference type="EMBL" id="UINC01031306">
    <property type="protein sequence ID" value="SVB17139.1"/>
    <property type="molecule type" value="Genomic_DNA"/>
</dbReference>
<sequence length="39" mass="4453">MVLPDWARVLDNKLSNNWPCAFGTPQHLSIKMKMGLIRA</sequence>
<organism evidence="1">
    <name type="scientific">marine metagenome</name>
    <dbReference type="NCBI Taxonomy" id="408172"/>
    <lineage>
        <taxon>unclassified sequences</taxon>
        <taxon>metagenomes</taxon>
        <taxon>ecological metagenomes</taxon>
    </lineage>
</organism>
<gene>
    <name evidence="1" type="ORF">METZ01_LOCUS169993</name>
</gene>